<evidence type="ECO:0000256" key="3">
    <source>
        <dbReference type="SAM" id="SignalP"/>
    </source>
</evidence>
<comment type="caution">
    <text evidence="4">The sequence shown here is derived from an EMBL/GenBank/DDBJ whole genome shotgun (WGS) entry which is preliminary data.</text>
</comment>
<organism evidence="4 5">
    <name type="scientific">Pristionchus fissidentatus</name>
    <dbReference type="NCBI Taxonomy" id="1538716"/>
    <lineage>
        <taxon>Eukaryota</taxon>
        <taxon>Metazoa</taxon>
        <taxon>Ecdysozoa</taxon>
        <taxon>Nematoda</taxon>
        <taxon>Chromadorea</taxon>
        <taxon>Rhabditida</taxon>
        <taxon>Rhabditina</taxon>
        <taxon>Diplogasteromorpha</taxon>
        <taxon>Diplogasteroidea</taxon>
        <taxon>Neodiplogasteridae</taxon>
        <taxon>Pristionchus</taxon>
    </lineage>
</organism>
<dbReference type="EMBL" id="BTSY01000007">
    <property type="protein sequence ID" value="GMT35743.1"/>
    <property type="molecule type" value="Genomic_DNA"/>
</dbReference>
<proteinExistence type="predicted"/>
<feature type="transmembrane region" description="Helical" evidence="2">
    <location>
        <begin position="186"/>
        <end position="211"/>
    </location>
</feature>
<sequence length="242" mass="27652">MAFLPLRLLLFSSLFHLSTQCTDQECDSRYQCSNGRGSISAQEFHPQPRSIFLSPCSCNEGWNEVFCSKPEVYSKAAPITPHTPTVCICRKHMDSNLRCEQFLTRCYKKSQGGCKCCFMQDEEFCDAVECLQDRPLFQDANTTCACFSNPVDYPMKICERYEVQEEHPQYKKQNFNLSIMGVSVPAFLLLAVVASLLLLVALCTMICLVVSGNKRRKRELREREARERREGRGEGESFLPSH</sequence>
<keyword evidence="2" id="KW-1133">Transmembrane helix</keyword>
<keyword evidence="2" id="KW-0812">Transmembrane</keyword>
<evidence type="ECO:0000313" key="4">
    <source>
        <dbReference type="EMBL" id="GMT35743.1"/>
    </source>
</evidence>
<name>A0AAV5WZV7_9BILA</name>
<evidence type="ECO:0000256" key="1">
    <source>
        <dbReference type="SAM" id="MobiDB-lite"/>
    </source>
</evidence>
<keyword evidence="2" id="KW-0472">Membrane</keyword>
<feature type="signal peptide" evidence="3">
    <location>
        <begin position="1"/>
        <end position="20"/>
    </location>
</feature>
<evidence type="ECO:0000313" key="5">
    <source>
        <dbReference type="Proteomes" id="UP001432322"/>
    </source>
</evidence>
<feature type="compositionally biased region" description="Basic and acidic residues" evidence="1">
    <location>
        <begin position="219"/>
        <end position="235"/>
    </location>
</feature>
<feature type="chain" id="PRO_5044000287" evidence="3">
    <location>
        <begin position="21"/>
        <end position="242"/>
    </location>
</feature>
<keyword evidence="5" id="KW-1185">Reference proteome</keyword>
<reference evidence="4" key="1">
    <citation type="submission" date="2023-10" db="EMBL/GenBank/DDBJ databases">
        <title>Genome assembly of Pristionchus species.</title>
        <authorList>
            <person name="Yoshida K."/>
            <person name="Sommer R.J."/>
        </authorList>
    </citation>
    <scope>NUCLEOTIDE SEQUENCE</scope>
    <source>
        <strain evidence="4">RS5133</strain>
    </source>
</reference>
<accession>A0AAV5WZV7</accession>
<dbReference type="AlphaFoldDB" id="A0AAV5WZV7"/>
<dbReference type="Proteomes" id="UP001432322">
    <property type="component" value="Unassembled WGS sequence"/>
</dbReference>
<evidence type="ECO:0000256" key="2">
    <source>
        <dbReference type="SAM" id="Phobius"/>
    </source>
</evidence>
<keyword evidence="3" id="KW-0732">Signal</keyword>
<protein>
    <submittedName>
        <fullName evidence="4">Uncharacterized protein</fullName>
    </submittedName>
</protein>
<gene>
    <name evidence="4" type="ORF">PFISCL1PPCAC_27040</name>
</gene>
<feature type="region of interest" description="Disordered" evidence="1">
    <location>
        <begin position="219"/>
        <end position="242"/>
    </location>
</feature>